<comment type="caution">
    <text evidence="4">The sequence shown here is derived from an EMBL/GenBank/DDBJ whole genome shotgun (WGS) entry which is preliminary data.</text>
</comment>
<dbReference type="Proteomes" id="UP001629244">
    <property type="component" value="Unassembled WGS sequence"/>
</dbReference>
<keyword evidence="2" id="KW-0449">Lipoprotein</keyword>
<reference evidence="4 5" key="1">
    <citation type="submission" date="2024-06" db="EMBL/GenBank/DDBJ databases">
        <authorList>
            <person name="Kaempfer P."/>
            <person name="Viver T."/>
        </authorList>
    </citation>
    <scope>NUCLEOTIDE SEQUENCE [LARGE SCALE GENOMIC DNA]</scope>
    <source>
        <strain evidence="4 5">ST-64</strain>
    </source>
</reference>
<protein>
    <submittedName>
        <fullName evidence="4">Efflux transporter outer membrane subunit</fullName>
    </submittedName>
</protein>
<accession>A0ABW8YPA9</accession>
<comment type="similarity">
    <text evidence="1 2">Belongs to the outer membrane factor (OMF) (TC 1.B.17) family.</text>
</comment>
<sequence length="498" mass="51665">MMYRPILILSLAALPLAGCAAGPDYTPSSASQLGVPPAYSIEADQQVQADLQRWWTAFGDPMLTGLVEQAATRNLDVAQAVARLRQARESLVISRASLLPSVSAGGSASRSEPIRGSSTQVTLPDGTVTTVSQGGNTSFSLGADASYQVDLFGGIRRGVEASRAQFEASGYSYAATLVSIQGEIARNYVLARAAQAQLANARESLAIQDDNLEIAGFRVQAGLVSSLDQEQARASRAQTAASIPSIEASYNSAVSRLGVLTGRAPGALKAEMEAVRPIPQGPERIAIGIPADTLRQRPDIRLAERNLAAAVAQIGVSQAQLYPQLSLGGSIDAGSGAISSIFDVITGRVFASLAQTIFDAGRGRAQVRSAQAAADGALYAYKQTVLIGIEDVENAVVALRTAQAREREFIVALDAANNSAILSRSSYRAGLADFLTLSQSEASLVSARNGLNQARADKASALIQLYLALGGGWDASAVPTPEGVPAPAPAPATTTGTD</sequence>
<dbReference type="SUPFAM" id="SSF56954">
    <property type="entry name" value="Outer membrane efflux proteins (OEP)"/>
    <property type="match status" value="1"/>
</dbReference>
<proteinExistence type="inferred from homology"/>
<keyword evidence="2" id="KW-0732">Signal</keyword>
<keyword evidence="2" id="KW-1134">Transmembrane beta strand</keyword>
<evidence type="ECO:0000313" key="5">
    <source>
        <dbReference type="Proteomes" id="UP001629244"/>
    </source>
</evidence>
<keyword evidence="2" id="KW-0812">Transmembrane</keyword>
<evidence type="ECO:0000313" key="4">
    <source>
        <dbReference type="EMBL" id="MFL9841070.1"/>
    </source>
</evidence>
<dbReference type="PANTHER" id="PTHR30203:SF25">
    <property type="entry name" value="OUTER MEMBRANE PROTEIN-RELATED"/>
    <property type="match status" value="1"/>
</dbReference>
<name>A0ABW8YPA9_9SPHN</name>
<dbReference type="Gene3D" id="1.20.1600.10">
    <property type="entry name" value="Outer membrane efflux proteins (OEP)"/>
    <property type="match status" value="1"/>
</dbReference>
<keyword evidence="2" id="KW-0472">Membrane</keyword>
<keyword evidence="2" id="KW-0564">Palmitate</keyword>
<gene>
    <name evidence="4" type="ORF">ABS767_08865</name>
</gene>
<evidence type="ECO:0000256" key="1">
    <source>
        <dbReference type="ARBA" id="ARBA00007613"/>
    </source>
</evidence>
<evidence type="ECO:0000256" key="3">
    <source>
        <dbReference type="SAM" id="MobiDB-lite"/>
    </source>
</evidence>
<dbReference type="NCBIfam" id="TIGR01845">
    <property type="entry name" value="outer_NodT"/>
    <property type="match status" value="1"/>
</dbReference>
<dbReference type="PANTHER" id="PTHR30203">
    <property type="entry name" value="OUTER MEMBRANE CATION EFFLUX PROTEIN"/>
    <property type="match status" value="1"/>
</dbReference>
<feature type="chain" id="PRO_5044991882" evidence="2">
    <location>
        <begin position="21"/>
        <end position="498"/>
    </location>
</feature>
<dbReference type="InterPro" id="IPR010131">
    <property type="entry name" value="MdtP/NodT-like"/>
</dbReference>
<dbReference type="RefSeq" id="WP_408077987.1">
    <property type="nucleotide sequence ID" value="NZ_JBELQC010000001.1"/>
</dbReference>
<dbReference type="InterPro" id="IPR003423">
    <property type="entry name" value="OMP_efflux"/>
</dbReference>
<keyword evidence="5" id="KW-1185">Reference proteome</keyword>
<evidence type="ECO:0000256" key="2">
    <source>
        <dbReference type="RuleBase" id="RU362097"/>
    </source>
</evidence>
<dbReference type="EMBL" id="JBELQC010000001">
    <property type="protein sequence ID" value="MFL9841070.1"/>
    <property type="molecule type" value="Genomic_DNA"/>
</dbReference>
<comment type="subcellular location">
    <subcellularLocation>
        <location evidence="2">Cell membrane</location>
        <topology evidence="2">Lipid-anchor</topology>
    </subcellularLocation>
</comment>
<organism evidence="4 5">
    <name type="scientific">Sphingomonas plantiphila</name>
    <dbReference type="NCBI Taxonomy" id="3163295"/>
    <lineage>
        <taxon>Bacteria</taxon>
        <taxon>Pseudomonadati</taxon>
        <taxon>Pseudomonadota</taxon>
        <taxon>Alphaproteobacteria</taxon>
        <taxon>Sphingomonadales</taxon>
        <taxon>Sphingomonadaceae</taxon>
        <taxon>Sphingomonas</taxon>
    </lineage>
</organism>
<dbReference type="Gene3D" id="2.20.200.10">
    <property type="entry name" value="Outer membrane efflux proteins (OEP)"/>
    <property type="match status" value="1"/>
</dbReference>
<feature type="signal peptide" evidence="2">
    <location>
        <begin position="1"/>
        <end position="20"/>
    </location>
</feature>
<dbReference type="Pfam" id="PF02321">
    <property type="entry name" value="OEP"/>
    <property type="match status" value="2"/>
</dbReference>
<feature type="compositionally biased region" description="Polar residues" evidence="3">
    <location>
        <begin position="104"/>
        <end position="126"/>
    </location>
</feature>
<feature type="region of interest" description="Disordered" evidence="3">
    <location>
        <begin position="102"/>
        <end position="126"/>
    </location>
</feature>